<reference evidence="2" key="3">
    <citation type="submission" date="2016-06" db="EMBL/GenBank/DDBJ databases">
        <authorList>
            <person name="Kjaerup R.B."/>
            <person name="Dalgaard T.S."/>
            <person name="Juul-Madsen H.R."/>
        </authorList>
    </citation>
    <scope>NUCLEOTIDE SEQUENCE</scope>
    <source>
        <strain evidence="2">R7ANS::ICEMlSym2042</strain>
    </source>
</reference>
<dbReference type="GO" id="GO:0051539">
    <property type="term" value="F:4 iron, 4 sulfur cluster binding"/>
    <property type="evidence" value="ECO:0007669"/>
    <property type="project" value="TreeGrafter"/>
</dbReference>
<comment type="caution">
    <text evidence="2">The sequence shown here is derived from an EMBL/GenBank/DDBJ whole genome shotgun (WGS) entry which is preliminary data.</text>
</comment>
<reference evidence="5" key="2">
    <citation type="submission" date="2016-06" db="EMBL/GenBank/DDBJ databases">
        <title>NZP2037 Pacbio-Illumina hybrid assembly.</title>
        <authorList>
            <person name="Ramsay J.P."/>
        </authorList>
    </citation>
    <scope>NUCLEOTIDE SEQUENCE [LARGE SCALE GENOMIC DNA]</scope>
    <source>
        <strain evidence="5">R7ANS::ICEMlSym2042</strain>
    </source>
</reference>
<name>A0A1A5IGI5_RHILI</name>
<dbReference type="RefSeq" id="WP_065005159.1">
    <property type="nucleotide sequence ID" value="NZ_CP033334.1"/>
</dbReference>
<dbReference type="InterPro" id="IPR035903">
    <property type="entry name" value="HesB-like_dom_sf"/>
</dbReference>
<dbReference type="PANTHER" id="PTHR43011:SF1">
    <property type="entry name" value="IRON-SULFUR CLUSTER ASSEMBLY 2 HOMOLOG, MITOCHONDRIAL"/>
    <property type="match status" value="1"/>
</dbReference>
<dbReference type="InterPro" id="IPR016092">
    <property type="entry name" value="ATAP"/>
</dbReference>
<accession>A0A1A5IGI5</accession>
<dbReference type="Pfam" id="PF01521">
    <property type="entry name" value="Fe-S_biosyn"/>
    <property type="match status" value="1"/>
</dbReference>
<evidence type="ECO:0000313" key="2">
    <source>
        <dbReference type="EMBL" id="OBP78348.1"/>
    </source>
</evidence>
<evidence type="ECO:0000259" key="1">
    <source>
        <dbReference type="Pfam" id="PF01521"/>
    </source>
</evidence>
<reference evidence="3 4" key="1">
    <citation type="submission" date="2016-05" db="EMBL/GenBank/DDBJ databases">
        <authorList>
            <person name="Ramsay J.P."/>
        </authorList>
    </citation>
    <scope>NUCLEOTIDE SEQUENCE [LARGE SCALE GENOMIC DNA]</scope>
    <source>
        <strain evidence="3 4">NZP2042</strain>
    </source>
</reference>
<proteinExistence type="predicted"/>
<dbReference type="EMBL" id="LZTJ01000007">
    <property type="protein sequence ID" value="OBP78348.1"/>
    <property type="molecule type" value="Genomic_DNA"/>
</dbReference>
<feature type="domain" description="Core" evidence="1">
    <location>
        <begin position="2"/>
        <end position="103"/>
    </location>
</feature>
<dbReference type="PANTHER" id="PTHR43011">
    <property type="entry name" value="IRON-SULFUR CLUSTER ASSEMBLY 2 HOMOLOG, MITOCHONDRIAL"/>
    <property type="match status" value="1"/>
</dbReference>
<dbReference type="SUPFAM" id="SSF89360">
    <property type="entry name" value="HesB-like domain"/>
    <property type="match status" value="1"/>
</dbReference>
<organism evidence="2 5">
    <name type="scientific">Rhizobium loti</name>
    <name type="common">Mesorhizobium loti</name>
    <dbReference type="NCBI Taxonomy" id="381"/>
    <lineage>
        <taxon>Bacteria</taxon>
        <taxon>Pseudomonadati</taxon>
        <taxon>Pseudomonadota</taxon>
        <taxon>Alphaproteobacteria</taxon>
        <taxon>Hyphomicrobiales</taxon>
        <taxon>Phyllobacteriaceae</taxon>
        <taxon>Mesorhizobium</taxon>
    </lineage>
</organism>
<dbReference type="AlphaFoldDB" id="A0A1A5IGI5"/>
<evidence type="ECO:0000313" key="3">
    <source>
        <dbReference type="EMBL" id="OBQ70275.1"/>
    </source>
</evidence>
<dbReference type="GO" id="GO:0016226">
    <property type="term" value="P:iron-sulfur cluster assembly"/>
    <property type="evidence" value="ECO:0007669"/>
    <property type="project" value="InterPro"/>
</dbReference>
<dbReference type="InterPro" id="IPR000361">
    <property type="entry name" value="ATAP_core_dom"/>
</dbReference>
<evidence type="ECO:0000313" key="5">
    <source>
        <dbReference type="Proteomes" id="UP000093748"/>
    </source>
</evidence>
<gene>
    <name evidence="3" type="ORF">A8145_28385</name>
    <name evidence="2" type="ORF">BAE39_30025</name>
</gene>
<evidence type="ECO:0000313" key="4">
    <source>
        <dbReference type="Proteomes" id="UP000093737"/>
    </source>
</evidence>
<dbReference type="EMBL" id="LYTK01000004">
    <property type="protein sequence ID" value="OBQ70275.1"/>
    <property type="molecule type" value="Genomic_DNA"/>
</dbReference>
<dbReference type="Proteomes" id="UP000093748">
    <property type="component" value="Unassembled WGS sequence"/>
</dbReference>
<protein>
    <recommendedName>
        <fullName evidence="1">Core domain-containing protein</fullName>
    </recommendedName>
</protein>
<dbReference type="NCBIfam" id="TIGR00049">
    <property type="entry name" value="iron-sulfur cluster assembly accessory protein"/>
    <property type="match status" value="1"/>
</dbReference>
<dbReference type="Gene3D" id="2.60.300.12">
    <property type="entry name" value="HesB-like domain"/>
    <property type="match status" value="1"/>
</dbReference>
<dbReference type="GO" id="GO:0051537">
    <property type="term" value="F:2 iron, 2 sulfur cluster binding"/>
    <property type="evidence" value="ECO:0007669"/>
    <property type="project" value="TreeGrafter"/>
</dbReference>
<dbReference type="Proteomes" id="UP000093737">
    <property type="component" value="Unassembled WGS sequence"/>
</dbReference>
<dbReference type="GO" id="GO:0005506">
    <property type="term" value="F:iron ion binding"/>
    <property type="evidence" value="ECO:0007669"/>
    <property type="project" value="TreeGrafter"/>
</dbReference>
<sequence>MITLTENAVAAVKAALSRADEPAEGFRMMVEAGGCAGLKYLMGLESVSREGDAIMETDGVKVFVDANSQPHLAGMTVDFITDLESSGFVFDNPNARDKCACGKCFG</sequence>